<evidence type="ECO:0000256" key="1">
    <source>
        <dbReference type="SAM" id="MobiDB-lite"/>
    </source>
</evidence>
<name>A0A3P2RAN8_WEIVI</name>
<sequence>MHKHWATWLVAGILLVGATGFGSYEYVYSQNTKKAELASVREKESSLAKQKSESESKSTAKAKAKQKTAQQAESTTPTVASSNQELAESSSNNAVEADATSMDVATFIGKYGMTYARYLREHDGMGVEQSLQAATSIGAGMTSGEMQNMYGLEQGRLTETVDHKLVETGSSNDTEDTSYAEKARTPNAEFTLSDGTKIHNDANGDSFDENGQKIGKGD</sequence>
<feature type="compositionally biased region" description="Low complexity" evidence="1">
    <location>
        <begin position="67"/>
        <end position="76"/>
    </location>
</feature>
<dbReference type="EMBL" id="RHGY01000005">
    <property type="protein sequence ID" value="RRG17817.1"/>
    <property type="molecule type" value="Genomic_DNA"/>
</dbReference>
<gene>
    <name evidence="2" type="ORF">D3P96_05310</name>
</gene>
<feature type="compositionally biased region" description="Basic and acidic residues" evidence="1">
    <location>
        <begin position="45"/>
        <end position="58"/>
    </location>
</feature>
<feature type="region of interest" description="Disordered" evidence="1">
    <location>
        <begin position="168"/>
        <end position="218"/>
    </location>
</feature>
<dbReference type="RefSeq" id="WP_124943327.1">
    <property type="nucleotide sequence ID" value="NZ_RHGY01000005.1"/>
</dbReference>
<dbReference type="AlphaFoldDB" id="A0A3P2RAN8"/>
<comment type="caution">
    <text evidence="2">The sequence shown here is derived from an EMBL/GenBank/DDBJ whole genome shotgun (WGS) entry which is preliminary data.</text>
</comment>
<evidence type="ECO:0000313" key="3">
    <source>
        <dbReference type="Proteomes" id="UP000275836"/>
    </source>
</evidence>
<dbReference type="OrthoDB" id="9942317at2"/>
<protein>
    <submittedName>
        <fullName evidence="2">Uncharacterized protein</fullName>
    </submittedName>
</protein>
<feature type="compositionally biased region" description="Polar residues" evidence="1">
    <location>
        <begin position="77"/>
        <end position="94"/>
    </location>
</feature>
<dbReference type="Proteomes" id="UP000275836">
    <property type="component" value="Unassembled WGS sequence"/>
</dbReference>
<accession>A0A3P2RAN8</accession>
<proteinExistence type="predicted"/>
<reference evidence="2 3" key="1">
    <citation type="submission" date="2018-10" db="EMBL/GenBank/DDBJ databases">
        <title>Draft genome sequence of Weissella viridescens UCO-SMC3.</title>
        <authorList>
            <person name="Garcia-Cancino A."/>
            <person name="Espinoza-Monje M."/>
            <person name="Albarracin L."/>
            <person name="Garcia-Castillo V."/>
            <person name="Campos-Martin J."/>
            <person name="Nakano Y."/>
            <person name="Guitierrez-Zamorano C."/>
            <person name="Ikeda-Ohtsubo W."/>
            <person name="Morita H."/>
            <person name="Kitazawa H."/>
            <person name="Villena J."/>
        </authorList>
    </citation>
    <scope>NUCLEOTIDE SEQUENCE [LARGE SCALE GENOMIC DNA]</scope>
    <source>
        <strain evidence="2 3">UCO-SMC3</strain>
    </source>
</reference>
<evidence type="ECO:0000313" key="2">
    <source>
        <dbReference type="EMBL" id="RRG17817.1"/>
    </source>
</evidence>
<organism evidence="2 3">
    <name type="scientific">Weissella viridescens</name>
    <name type="common">Lactobacillus viridescens</name>
    <dbReference type="NCBI Taxonomy" id="1629"/>
    <lineage>
        <taxon>Bacteria</taxon>
        <taxon>Bacillati</taxon>
        <taxon>Bacillota</taxon>
        <taxon>Bacilli</taxon>
        <taxon>Lactobacillales</taxon>
        <taxon>Lactobacillaceae</taxon>
        <taxon>Weissella</taxon>
    </lineage>
</organism>
<feature type="region of interest" description="Disordered" evidence="1">
    <location>
        <begin position="45"/>
        <end position="95"/>
    </location>
</feature>